<dbReference type="GO" id="GO:0016559">
    <property type="term" value="P:peroxisome fission"/>
    <property type="evidence" value="ECO:0007669"/>
    <property type="project" value="TreeGrafter"/>
</dbReference>
<comment type="subcellular location">
    <subcellularLocation>
        <location evidence="1">Cytoplasm</location>
    </subcellularLocation>
</comment>
<dbReference type="SUPFAM" id="SSF52540">
    <property type="entry name" value="P-loop containing nucleoside triphosphate hydrolases"/>
    <property type="match status" value="1"/>
</dbReference>
<reference evidence="9" key="2">
    <citation type="submission" date="2025-09" db="UniProtKB">
        <authorList>
            <consortium name="Ensembl"/>
        </authorList>
    </citation>
    <scope>IDENTIFICATION</scope>
</reference>
<dbReference type="InterPro" id="IPR001401">
    <property type="entry name" value="Dynamin_GTPase"/>
</dbReference>
<dbReference type="InterPro" id="IPR019762">
    <property type="entry name" value="Dynamin_GTPase_CS"/>
</dbReference>
<dbReference type="PRINTS" id="PR00195">
    <property type="entry name" value="DYNAMIN"/>
</dbReference>
<evidence type="ECO:0000256" key="3">
    <source>
        <dbReference type="ARBA" id="ARBA00022490"/>
    </source>
</evidence>
<dbReference type="InterPro" id="IPR030381">
    <property type="entry name" value="G_DYNAMIN_dom"/>
</dbReference>
<dbReference type="Pfam" id="PF00350">
    <property type="entry name" value="Dynamin_N"/>
    <property type="match status" value="1"/>
</dbReference>
<keyword evidence="10" id="KW-1185">Reference proteome</keyword>
<evidence type="ECO:0000259" key="8">
    <source>
        <dbReference type="PROSITE" id="PS51718"/>
    </source>
</evidence>
<dbReference type="InParanoid" id="A0A672KFI8"/>
<reference evidence="9" key="1">
    <citation type="submission" date="2025-08" db="UniProtKB">
        <authorList>
            <consortium name="Ensembl"/>
        </authorList>
    </citation>
    <scope>IDENTIFICATION</scope>
</reference>
<dbReference type="GO" id="GO:0005525">
    <property type="term" value="F:GTP binding"/>
    <property type="evidence" value="ECO:0007669"/>
    <property type="project" value="UniProtKB-KW"/>
</dbReference>
<dbReference type="GO" id="GO:0000266">
    <property type="term" value="P:mitochondrial fission"/>
    <property type="evidence" value="ECO:0007669"/>
    <property type="project" value="TreeGrafter"/>
</dbReference>
<protein>
    <recommendedName>
        <fullName evidence="2">dynamin GTPase</fullName>
        <ecNumber evidence="2">3.6.5.5</ecNumber>
    </recommendedName>
</protein>
<dbReference type="GO" id="GO:0048312">
    <property type="term" value="P:intracellular distribution of mitochondria"/>
    <property type="evidence" value="ECO:0007669"/>
    <property type="project" value="TreeGrafter"/>
</dbReference>
<keyword evidence="5" id="KW-0378">Hydrolase</keyword>
<organism evidence="9 10">
    <name type="scientific">Sinocyclocheilus grahami</name>
    <name type="common">Dianchi golden-line fish</name>
    <name type="synonym">Barbus grahami</name>
    <dbReference type="NCBI Taxonomy" id="75366"/>
    <lineage>
        <taxon>Eukaryota</taxon>
        <taxon>Metazoa</taxon>
        <taxon>Chordata</taxon>
        <taxon>Craniata</taxon>
        <taxon>Vertebrata</taxon>
        <taxon>Euteleostomi</taxon>
        <taxon>Actinopterygii</taxon>
        <taxon>Neopterygii</taxon>
        <taxon>Teleostei</taxon>
        <taxon>Ostariophysi</taxon>
        <taxon>Cypriniformes</taxon>
        <taxon>Cyprinidae</taxon>
        <taxon>Cyprininae</taxon>
        <taxon>Sinocyclocheilus</taxon>
    </lineage>
</organism>
<dbReference type="Proteomes" id="UP000472262">
    <property type="component" value="Unassembled WGS sequence"/>
</dbReference>
<dbReference type="InterPro" id="IPR027417">
    <property type="entry name" value="P-loop_NTPase"/>
</dbReference>
<dbReference type="Ensembl" id="ENSSGRT00000008937.1">
    <property type="protein sequence ID" value="ENSSGRP00000008189.1"/>
    <property type="gene ID" value="ENSSGRG00000005573.1"/>
</dbReference>
<dbReference type="GO" id="GO:0008017">
    <property type="term" value="F:microtubule binding"/>
    <property type="evidence" value="ECO:0007669"/>
    <property type="project" value="TreeGrafter"/>
</dbReference>
<dbReference type="GO" id="GO:0005874">
    <property type="term" value="C:microtubule"/>
    <property type="evidence" value="ECO:0007669"/>
    <property type="project" value="TreeGrafter"/>
</dbReference>
<accession>A0A672KFI8</accession>
<evidence type="ECO:0000256" key="4">
    <source>
        <dbReference type="ARBA" id="ARBA00022741"/>
    </source>
</evidence>
<dbReference type="AlphaFoldDB" id="A0A672KFI8"/>
<keyword evidence="4 7" id="KW-0547">Nucleotide-binding</keyword>
<feature type="domain" description="Dynamin-type G" evidence="8">
    <location>
        <begin position="22"/>
        <end position="128"/>
    </location>
</feature>
<evidence type="ECO:0000313" key="10">
    <source>
        <dbReference type="Proteomes" id="UP000472262"/>
    </source>
</evidence>
<keyword evidence="3" id="KW-0963">Cytoplasm</keyword>
<proteinExistence type="inferred from homology"/>
<sequence>MEALIPVINKLQDVFNTVGADVIQLPQIAVVGTQSSGKSSVLESLVGKDLLPRGTGIVTRRPLILQLVHVDPEDRRKTSEENDPSVWKNGRLYKGVDGEEWGKFLHTKNKVWKAEQQIFRQIIHSVHY</sequence>
<dbReference type="InterPro" id="IPR045063">
    <property type="entry name" value="Dynamin_N"/>
</dbReference>
<dbReference type="GO" id="GO:0005739">
    <property type="term" value="C:mitochondrion"/>
    <property type="evidence" value="ECO:0007669"/>
    <property type="project" value="TreeGrafter"/>
</dbReference>
<dbReference type="GO" id="GO:0043653">
    <property type="term" value="P:mitochondrial fragmentation involved in apoptotic process"/>
    <property type="evidence" value="ECO:0007669"/>
    <property type="project" value="TreeGrafter"/>
</dbReference>
<dbReference type="PANTHER" id="PTHR11566">
    <property type="entry name" value="DYNAMIN"/>
    <property type="match status" value="1"/>
</dbReference>
<dbReference type="GO" id="GO:0016020">
    <property type="term" value="C:membrane"/>
    <property type="evidence" value="ECO:0007669"/>
    <property type="project" value="TreeGrafter"/>
</dbReference>
<comment type="similarity">
    <text evidence="7">Belongs to the TRAFAC class dynamin-like GTPase superfamily. Dynamin/Fzo/YdjA family.</text>
</comment>
<dbReference type="GO" id="GO:0003924">
    <property type="term" value="F:GTPase activity"/>
    <property type="evidence" value="ECO:0007669"/>
    <property type="project" value="InterPro"/>
</dbReference>
<dbReference type="SMART" id="SM00053">
    <property type="entry name" value="DYNc"/>
    <property type="match status" value="1"/>
</dbReference>
<evidence type="ECO:0000256" key="7">
    <source>
        <dbReference type="RuleBase" id="RU003932"/>
    </source>
</evidence>
<evidence type="ECO:0000256" key="6">
    <source>
        <dbReference type="ARBA" id="ARBA00023134"/>
    </source>
</evidence>
<keyword evidence="6 7" id="KW-0342">GTP-binding</keyword>
<dbReference type="InterPro" id="IPR022812">
    <property type="entry name" value="Dynamin"/>
</dbReference>
<dbReference type="OMA" id="QIIHSVH"/>
<dbReference type="PANTHER" id="PTHR11566:SF39">
    <property type="entry name" value="DYNAMIN-1-LIKE PROTEIN"/>
    <property type="match status" value="1"/>
</dbReference>
<dbReference type="PROSITE" id="PS51718">
    <property type="entry name" value="G_DYNAMIN_2"/>
    <property type="match status" value="1"/>
</dbReference>
<dbReference type="GO" id="GO:0006897">
    <property type="term" value="P:endocytosis"/>
    <property type="evidence" value="ECO:0007669"/>
    <property type="project" value="TreeGrafter"/>
</dbReference>
<dbReference type="PROSITE" id="PS00410">
    <property type="entry name" value="G_DYNAMIN_1"/>
    <property type="match status" value="1"/>
</dbReference>
<dbReference type="EC" id="3.6.5.5" evidence="2"/>
<dbReference type="Gene3D" id="3.40.50.300">
    <property type="entry name" value="P-loop containing nucleotide triphosphate hydrolases"/>
    <property type="match status" value="1"/>
</dbReference>
<evidence type="ECO:0000256" key="5">
    <source>
        <dbReference type="ARBA" id="ARBA00022801"/>
    </source>
</evidence>
<evidence type="ECO:0000313" key="9">
    <source>
        <dbReference type="Ensembl" id="ENSSGRP00000008189.1"/>
    </source>
</evidence>
<evidence type="ECO:0000256" key="1">
    <source>
        <dbReference type="ARBA" id="ARBA00004496"/>
    </source>
</evidence>
<evidence type="ECO:0000256" key="2">
    <source>
        <dbReference type="ARBA" id="ARBA00011980"/>
    </source>
</evidence>
<name>A0A672KFI8_SINGR</name>